<feature type="signal peptide" evidence="2">
    <location>
        <begin position="1"/>
        <end position="30"/>
    </location>
</feature>
<dbReference type="InterPro" id="IPR013693">
    <property type="entry name" value="SpoIID/LytB_N"/>
</dbReference>
<name>A0AAU7DXK1_9MICO</name>
<dbReference type="InterPro" id="IPR013486">
    <property type="entry name" value="SpoIID/LytB"/>
</dbReference>
<evidence type="ECO:0000313" key="4">
    <source>
        <dbReference type="EMBL" id="XBH21996.1"/>
    </source>
</evidence>
<evidence type="ECO:0000256" key="2">
    <source>
        <dbReference type="SAM" id="SignalP"/>
    </source>
</evidence>
<feature type="compositionally biased region" description="Pro residues" evidence="1">
    <location>
        <begin position="291"/>
        <end position="310"/>
    </location>
</feature>
<feature type="region of interest" description="Disordered" evidence="1">
    <location>
        <begin position="803"/>
        <end position="825"/>
    </location>
</feature>
<evidence type="ECO:0000256" key="1">
    <source>
        <dbReference type="SAM" id="MobiDB-lite"/>
    </source>
</evidence>
<feature type="region of interest" description="Disordered" evidence="1">
    <location>
        <begin position="286"/>
        <end position="311"/>
    </location>
</feature>
<dbReference type="EMBL" id="CP146203">
    <property type="protein sequence ID" value="XBH21996.1"/>
    <property type="molecule type" value="Genomic_DNA"/>
</dbReference>
<protein>
    <submittedName>
        <fullName evidence="4">SpoIID/LytB domain-containing protein</fullName>
    </submittedName>
</protein>
<dbReference type="Gene3D" id="2.30.30.40">
    <property type="entry name" value="SH3 Domains"/>
    <property type="match status" value="2"/>
</dbReference>
<proteinExistence type="predicted"/>
<dbReference type="NCBIfam" id="TIGR02669">
    <property type="entry name" value="SpoIID_LytB"/>
    <property type="match status" value="1"/>
</dbReference>
<sequence length="825" mass="87594">MRFFRVLGLVCTLALLATGIVAIAPTPAQAANVTYYVNSSSVKLNVRSTANGTVVDKIAHGTKVTHNDAAKNRVKAGNYTWRLVTFAKGDSEKGRTSGWVAENYLGKTKPGAAKPPATPQATTMYVNSSGTKLNVRKTANGTPVDKLAHGAKISFVNSPANRVKAGNYTWRKITFAKSASDKGNTTGWVAEDYLSTTDPKATNKPKPPVPPAATTMYVNSSGTKLNVRKTANGSQVDKLAHGTKISFVNIPANRVKAGSHTWRLITFAKGDAEKGNTKGWVAEQYLSSTNPKPPTKPTPPPEKPTPPPAPKQITYYVDSSSVNLNVRSTANGAIVDKLRHATKVTYTDIAANRVKAGSHTWRLIEFPKGASEKGYTKGWVAEQYLSLHAPFTPPTPPPSTGDVPKSFAFSGAGFGHGVGMPQYGAYQMAREGKSASQILGHYYAGSTVANAATSEYIRVQILGPEPYSFNGYADSRTSSTFSIQNRSAVPTAKFSVQNANAQNIANATGLPANHTVTLAVSGTSVKATVLDASGKKVTETTQPKIHLVWSGTSRYEANGPQAVTQIAGAQGTYRHGRMAVSAIGGKLNVVNELKLNTEYLYGIAEVPSGWGNNGGAAALQAQAVTARTYAMSRPKVNTKCDCNVVDDVRDQNFTGWKKEGEGSNGSAGKIWKAAVDATVTSGTNAQVLQKGGKPVTTYYYSYSGGKTSNSEDVWSSKIDYLRSVNDPYSLNAPGSPGQWVHTVSQAQAKALFPTLNNVAKIEITASYSSGQLKTLTATSSTGQKQTRTLKADQWRTAVKGKNNKIATSSSSSSLPGSWVTKITAN</sequence>
<keyword evidence="2" id="KW-0732">Signal</keyword>
<gene>
    <name evidence="4" type="ORF">V5R04_01850</name>
</gene>
<feature type="domain" description="Sporulation stage II protein D amidase enhancer LytB N-terminal" evidence="3">
    <location>
        <begin position="585"/>
        <end position="678"/>
    </location>
</feature>
<reference evidence="4" key="1">
    <citation type="submission" date="2024-02" db="EMBL/GenBank/DDBJ databases">
        <title>Tomenella chthoni gen. nov. sp. nov., a member of the family Jonesiaceae isolated from bat guano.</title>
        <authorList>
            <person name="Miller S.L."/>
            <person name="King J."/>
            <person name="Sankaranarayanan K."/>
            <person name="Lawson P.A."/>
        </authorList>
    </citation>
    <scope>NUCLEOTIDE SEQUENCE</scope>
    <source>
        <strain evidence="4">BS-20</strain>
    </source>
</reference>
<evidence type="ECO:0000259" key="3">
    <source>
        <dbReference type="Pfam" id="PF08486"/>
    </source>
</evidence>
<dbReference type="AlphaFoldDB" id="A0AAU7DXK1"/>
<dbReference type="GO" id="GO:0030435">
    <property type="term" value="P:sporulation resulting in formation of a cellular spore"/>
    <property type="evidence" value="ECO:0007669"/>
    <property type="project" value="InterPro"/>
</dbReference>
<accession>A0AAU7DXK1</accession>
<dbReference type="Pfam" id="PF08486">
    <property type="entry name" value="SpoIID"/>
    <property type="match status" value="1"/>
</dbReference>
<organism evidence="4">
    <name type="scientific">Jonesiaceae bacterium BS-20</name>
    <dbReference type="NCBI Taxonomy" id="3120821"/>
    <lineage>
        <taxon>Bacteria</taxon>
        <taxon>Bacillati</taxon>
        <taxon>Actinomycetota</taxon>
        <taxon>Actinomycetes</taxon>
        <taxon>Micrococcales</taxon>
        <taxon>Jonesiaceae</taxon>
    </lineage>
</organism>
<feature type="chain" id="PRO_5043515212" evidence="2">
    <location>
        <begin position="31"/>
        <end position="825"/>
    </location>
</feature>